<comment type="subcellular location">
    <subcellularLocation>
        <location evidence="1">Secreted</location>
    </subcellularLocation>
</comment>
<dbReference type="InterPro" id="IPR010682">
    <property type="entry name" value="SCRL"/>
</dbReference>
<accession>G4WH78</accession>
<sequence>MKCAVSFMVSCFLIVFFTSHIKELEAQKWKACVIKQIFPGSCRPDGYIRCKNDITKNGKQRPLECECKDVDGDRLCFCYKCLVLTTSDLTIS</sequence>
<evidence type="ECO:0000256" key="4">
    <source>
        <dbReference type="ARBA" id="ARBA00022729"/>
    </source>
</evidence>
<evidence type="ECO:0000256" key="3">
    <source>
        <dbReference type="ARBA" id="ARBA00022525"/>
    </source>
</evidence>
<gene>
    <name evidence="7" type="primary">SCR</name>
</gene>
<dbReference type="Pfam" id="PF06876">
    <property type="entry name" value="SCRL"/>
    <property type="match status" value="1"/>
</dbReference>
<name>G4WH78_ARALY</name>
<dbReference type="PANTHER" id="PTHR34450">
    <property type="entry name" value="DEFENSIN-LIKE PROTEIN 245-RELATED"/>
    <property type="match status" value="1"/>
</dbReference>
<feature type="chain" id="PRO_5003470665" evidence="6">
    <location>
        <begin position="27"/>
        <end position="92"/>
    </location>
</feature>
<keyword evidence="3" id="KW-0964">Secreted</keyword>
<keyword evidence="4 6" id="KW-0732">Signal</keyword>
<feature type="signal peptide" evidence="6">
    <location>
        <begin position="1"/>
        <end position="26"/>
    </location>
</feature>
<comment type="similarity">
    <text evidence="2">Belongs to the DEFL family.</text>
</comment>
<dbReference type="AlphaFoldDB" id="G4WH78"/>
<dbReference type="EMBL" id="HQ379629">
    <property type="protein sequence ID" value="ADQ37361.1"/>
    <property type="molecule type" value="Genomic_DNA"/>
</dbReference>
<organism evidence="7">
    <name type="scientific">Arabidopsis lyrata</name>
    <name type="common">Lyre-leaved rock-cress</name>
    <name type="synonym">Arabis lyrata</name>
    <dbReference type="NCBI Taxonomy" id="59689"/>
    <lineage>
        <taxon>Eukaryota</taxon>
        <taxon>Viridiplantae</taxon>
        <taxon>Streptophyta</taxon>
        <taxon>Embryophyta</taxon>
        <taxon>Tracheophyta</taxon>
        <taxon>Spermatophyta</taxon>
        <taxon>Magnoliopsida</taxon>
        <taxon>eudicotyledons</taxon>
        <taxon>Gunneridae</taxon>
        <taxon>Pentapetalae</taxon>
        <taxon>rosids</taxon>
        <taxon>malvids</taxon>
        <taxon>Brassicales</taxon>
        <taxon>Brassicaceae</taxon>
        <taxon>Camelineae</taxon>
        <taxon>Arabidopsis</taxon>
    </lineage>
</organism>
<proteinExistence type="inferred from homology"/>
<evidence type="ECO:0000256" key="6">
    <source>
        <dbReference type="SAM" id="SignalP"/>
    </source>
</evidence>
<protein>
    <submittedName>
        <fullName evidence="7">Uncharacterized protein SCR</fullName>
    </submittedName>
</protein>
<evidence type="ECO:0000256" key="5">
    <source>
        <dbReference type="ARBA" id="ARBA00023157"/>
    </source>
</evidence>
<keyword evidence="5" id="KW-1015">Disulfide bond</keyword>
<dbReference type="PANTHER" id="PTHR34450:SF4">
    <property type="entry name" value="DEFENSIN-LIKE PROTEIN 226-RELATED"/>
    <property type="match status" value="1"/>
</dbReference>
<evidence type="ECO:0000256" key="1">
    <source>
        <dbReference type="ARBA" id="ARBA00004613"/>
    </source>
</evidence>
<evidence type="ECO:0000313" key="7">
    <source>
        <dbReference type="EMBL" id="ADQ37361.1"/>
    </source>
</evidence>
<dbReference type="GO" id="GO:0005576">
    <property type="term" value="C:extracellular region"/>
    <property type="evidence" value="ECO:0007669"/>
    <property type="project" value="UniProtKB-SubCell"/>
</dbReference>
<reference evidence="7" key="1">
    <citation type="submission" date="2010-10" db="EMBL/GenBank/DDBJ databases">
        <title>Evolution of the S locus region in Arabidopsis thaliana relatives.</title>
        <authorList>
            <person name="Guo Y.-L."/>
            <person name="Zhao X."/>
            <person name="Lanz C."/>
            <person name="Weigel D."/>
        </authorList>
    </citation>
    <scope>NUCLEOTIDE SEQUENCE</scope>
</reference>
<dbReference type="GO" id="GO:0007165">
    <property type="term" value="P:signal transduction"/>
    <property type="evidence" value="ECO:0007669"/>
    <property type="project" value="InterPro"/>
</dbReference>
<evidence type="ECO:0000256" key="2">
    <source>
        <dbReference type="ARBA" id="ARBA00006722"/>
    </source>
</evidence>